<proteinExistence type="predicted"/>
<reference evidence="1" key="1">
    <citation type="submission" date="2018-05" db="EMBL/GenBank/DDBJ databases">
        <title>Draft genome of Mucuna pruriens seed.</title>
        <authorList>
            <person name="Nnadi N.E."/>
            <person name="Vos R."/>
            <person name="Hasami M.H."/>
            <person name="Devisetty U.K."/>
            <person name="Aguiy J.C."/>
        </authorList>
    </citation>
    <scope>NUCLEOTIDE SEQUENCE [LARGE SCALE GENOMIC DNA]</scope>
    <source>
        <strain evidence="1">JCA_2017</strain>
    </source>
</reference>
<evidence type="ECO:0000313" key="2">
    <source>
        <dbReference type="Proteomes" id="UP000257109"/>
    </source>
</evidence>
<protein>
    <recommendedName>
        <fullName evidence="3">Reverse transcriptase/retrotransposon-derived protein RNase H-like domain-containing protein</fullName>
    </recommendedName>
</protein>
<dbReference type="EMBL" id="QJKJ01000500">
    <property type="protein sequence ID" value="RDY12273.1"/>
    <property type="molecule type" value="Genomic_DNA"/>
</dbReference>
<name>A0A371IB55_MUCPR</name>
<gene>
    <name evidence="1" type="ORF">CR513_02973</name>
</gene>
<feature type="non-terminal residue" evidence="1">
    <location>
        <position position="1"/>
    </location>
</feature>
<evidence type="ECO:0008006" key="3">
    <source>
        <dbReference type="Google" id="ProtNLM"/>
    </source>
</evidence>
<comment type="caution">
    <text evidence="1">The sequence shown here is derived from an EMBL/GenBank/DDBJ whole genome shotgun (WGS) entry which is preliminary data.</text>
</comment>
<dbReference type="Proteomes" id="UP000257109">
    <property type="component" value="Unassembled WGS sequence"/>
</dbReference>
<dbReference type="AlphaFoldDB" id="A0A371IB55"/>
<organism evidence="1 2">
    <name type="scientific">Mucuna pruriens</name>
    <name type="common">Velvet bean</name>
    <name type="synonym">Dolichos pruriens</name>
    <dbReference type="NCBI Taxonomy" id="157652"/>
    <lineage>
        <taxon>Eukaryota</taxon>
        <taxon>Viridiplantae</taxon>
        <taxon>Streptophyta</taxon>
        <taxon>Embryophyta</taxon>
        <taxon>Tracheophyta</taxon>
        <taxon>Spermatophyta</taxon>
        <taxon>Magnoliopsida</taxon>
        <taxon>eudicotyledons</taxon>
        <taxon>Gunneridae</taxon>
        <taxon>Pentapetalae</taxon>
        <taxon>rosids</taxon>
        <taxon>fabids</taxon>
        <taxon>Fabales</taxon>
        <taxon>Fabaceae</taxon>
        <taxon>Papilionoideae</taxon>
        <taxon>50 kb inversion clade</taxon>
        <taxon>NPAAA clade</taxon>
        <taxon>indigoferoid/millettioid clade</taxon>
        <taxon>Phaseoleae</taxon>
        <taxon>Mucuna</taxon>
    </lineage>
</organism>
<keyword evidence="2" id="KW-1185">Reference proteome</keyword>
<sequence length="82" mass="9352">MEIKILWVWLGTTERTNYLHGPRFVRIFSRVEEEAATLPILIIPDPNEPSEVCCDASYQGIKVNEYGNINLGVPSCNRLSWS</sequence>
<accession>A0A371IB55</accession>
<evidence type="ECO:0000313" key="1">
    <source>
        <dbReference type="EMBL" id="RDY12273.1"/>
    </source>
</evidence>